<evidence type="ECO:0000313" key="2">
    <source>
        <dbReference type="EMBL" id="WPK10274.1"/>
    </source>
</evidence>
<gene>
    <name evidence="2" type="ORF">R6U77_10030</name>
</gene>
<evidence type="ECO:0000256" key="1">
    <source>
        <dbReference type="SAM" id="SignalP"/>
    </source>
</evidence>
<dbReference type="PROSITE" id="PS51257">
    <property type="entry name" value="PROKAR_LIPOPROTEIN"/>
    <property type="match status" value="1"/>
</dbReference>
<protein>
    <recommendedName>
        <fullName evidence="4">Lipoprotein</fullName>
    </recommendedName>
</protein>
<organism evidence="2 3">
    <name type="scientific">Lysinibacillus louembei</name>
    <dbReference type="NCBI Taxonomy" id="1470088"/>
    <lineage>
        <taxon>Bacteria</taxon>
        <taxon>Bacillati</taxon>
        <taxon>Bacillota</taxon>
        <taxon>Bacilli</taxon>
        <taxon>Bacillales</taxon>
        <taxon>Bacillaceae</taxon>
        <taxon>Lysinibacillus</taxon>
    </lineage>
</organism>
<evidence type="ECO:0000313" key="3">
    <source>
        <dbReference type="Proteomes" id="UP001322664"/>
    </source>
</evidence>
<sequence length="216" mass="25125">MKKNIFLLFIITILLVGCSSGKGGTKTTEKDVVQATEDTYKDYYGTYYKVQAGQLDGNYFDDYETVPLEDFHDNETIQLKSDGTYITKYDSYTQDGILFSKTTNKYEYKFDGFNVVRNRNINENNFKSQKSILLYDGAHYFKESVLQEYVDTGATVLKEDEDSVVYDITKWRIENNEQDGEENHLENDFVTVDGLLISVNYYYDSDETKVSVYEKR</sequence>
<dbReference type="EMBL" id="CP137624">
    <property type="protein sequence ID" value="WPK10274.1"/>
    <property type="molecule type" value="Genomic_DNA"/>
</dbReference>
<reference evidence="2 3" key="1">
    <citation type="submission" date="2023-09" db="EMBL/GenBank/DDBJ databases">
        <authorList>
            <person name="Page C.A."/>
            <person name="Perez-Diaz I.M."/>
        </authorList>
    </citation>
    <scope>NUCLEOTIDE SEQUENCE [LARGE SCALE GENOMIC DNA]</scope>
    <source>
        <strain evidence="2 3">Ll15</strain>
    </source>
</reference>
<evidence type="ECO:0008006" key="4">
    <source>
        <dbReference type="Google" id="ProtNLM"/>
    </source>
</evidence>
<accession>A0ABZ0RS93</accession>
<proteinExistence type="predicted"/>
<feature type="signal peptide" evidence="1">
    <location>
        <begin position="1"/>
        <end position="22"/>
    </location>
</feature>
<dbReference type="Proteomes" id="UP001322664">
    <property type="component" value="Chromosome"/>
</dbReference>
<keyword evidence="1" id="KW-0732">Signal</keyword>
<keyword evidence="3" id="KW-1185">Reference proteome</keyword>
<dbReference type="RefSeq" id="WP_319835544.1">
    <property type="nucleotide sequence ID" value="NZ_CP137624.1"/>
</dbReference>
<name>A0ABZ0RS93_9BACI</name>
<feature type="chain" id="PRO_5047195890" description="Lipoprotein" evidence="1">
    <location>
        <begin position="23"/>
        <end position="216"/>
    </location>
</feature>